<protein>
    <submittedName>
        <fullName evidence="1">Uncharacterized protein</fullName>
    </submittedName>
</protein>
<dbReference type="Proteomes" id="UP000013111">
    <property type="component" value="Unassembled WGS sequence"/>
</dbReference>
<accession>A0A831A3Q3</accession>
<reference evidence="1 2" key="1">
    <citation type="submission" date="2012-11" db="EMBL/GenBank/DDBJ databases">
        <authorList>
            <person name="Linke B."/>
        </authorList>
    </citation>
    <scope>NUCLEOTIDE SEQUENCE [LARGE SCALE GENOMIC DNA]</scope>
    <source>
        <strain evidence="2">CFBP 1232</strain>
    </source>
</reference>
<dbReference type="AlphaFoldDB" id="A0A831A3Q3"/>
<name>A0A831A3Q3_ERWAM</name>
<evidence type="ECO:0000313" key="2">
    <source>
        <dbReference type="Proteomes" id="UP000013111"/>
    </source>
</evidence>
<proteinExistence type="predicted"/>
<sequence length="42" mass="4624">MSTALNALLTKTLQELAQRCQRLKGSEASRKSQVMINDKTCG</sequence>
<organism evidence="1 2">
    <name type="scientific">Erwinia amylovora NBRC 12687 = CFBP 1232</name>
    <dbReference type="NCBI Taxonomy" id="1219359"/>
    <lineage>
        <taxon>Bacteria</taxon>
        <taxon>Pseudomonadati</taxon>
        <taxon>Pseudomonadota</taxon>
        <taxon>Gammaproteobacteria</taxon>
        <taxon>Enterobacterales</taxon>
        <taxon>Erwiniaceae</taxon>
        <taxon>Erwinia</taxon>
    </lineage>
</organism>
<gene>
    <name evidence="1" type="ORF">BN437_1922</name>
</gene>
<evidence type="ECO:0000313" key="1">
    <source>
        <dbReference type="EMBL" id="CCO93852.1"/>
    </source>
</evidence>
<dbReference type="EMBL" id="CAPB01000020">
    <property type="protein sequence ID" value="CCO93852.1"/>
    <property type="molecule type" value="Genomic_DNA"/>
</dbReference>
<comment type="caution">
    <text evidence="1">The sequence shown here is derived from an EMBL/GenBank/DDBJ whole genome shotgun (WGS) entry which is preliminary data.</text>
</comment>
<reference evidence="1 2" key="2">
    <citation type="submission" date="2013-04" db="EMBL/GenBank/DDBJ databases">
        <title>Comparative genomics of 12 strains of Erwinia amylovora identifies a pan-genome with a large conserved core and provides insights into host specificity.</title>
        <authorList>
            <person name="Mann R.A."/>
            <person name="Smits T.H.M."/>
            <person name="Buehlmann A."/>
            <person name="Blom J."/>
            <person name="Goesmann A."/>
            <person name="Frey J.E."/>
            <person name="Plummer K.M."/>
            <person name="Beer S.V."/>
            <person name="Luck J."/>
            <person name="Duffy B."/>
            <person name="Rodoni B."/>
        </authorList>
    </citation>
    <scope>NUCLEOTIDE SEQUENCE [LARGE SCALE GENOMIC DNA]</scope>
    <source>
        <strain evidence="2">CFBP 1232</strain>
    </source>
</reference>